<evidence type="ECO:0000313" key="2">
    <source>
        <dbReference type="EMBL" id="KAJ7209201.1"/>
    </source>
</evidence>
<dbReference type="Proteomes" id="UP001219525">
    <property type="component" value="Unassembled WGS sequence"/>
</dbReference>
<evidence type="ECO:0000256" key="1">
    <source>
        <dbReference type="SAM" id="MobiDB-lite"/>
    </source>
</evidence>
<accession>A0AAD6VEQ2</accession>
<keyword evidence="3" id="KW-1185">Reference proteome</keyword>
<name>A0AAD6VEQ2_9AGAR</name>
<sequence>MHGRAATHRQQRAKEKKWEAITKGRQYEIEGGDSSRDSFRIELRMSEKATRVVEFAKGGLAPMKEGARRHVSATRLREVSCAGRDGTEYDRNEKNLRLQLEDPDDKHGMWGEKDRGRCQGRLKRTQRNATPWRIAVRNDALVTIALYASNEVVDMHIKPHRRETLRGRKQFAVTPACAVKTRATLGDDMKRGHQVCAIRKQAVMKVERAAARANQKCPKTRSERKRQLRSDGGIILATRHESFWAHRPALTSPRYSSPSATGTPVRIHFSLRASKGVHRFSLLGPATHLYRPRCVRVPGRRGTKFPCRLDPEKRARPGRRVLDVLHAPIDAPPQMHTDKVESHDVPPSMAGGD</sequence>
<feature type="region of interest" description="Disordered" evidence="1">
    <location>
        <begin position="329"/>
        <end position="353"/>
    </location>
</feature>
<evidence type="ECO:0000313" key="3">
    <source>
        <dbReference type="Proteomes" id="UP001219525"/>
    </source>
</evidence>
<proteinExistence type="predicted"/>
<protein>
    <submittedName>
        <fullName evidence="2">Uncharacterized protein</fullName>
    </submittedName>
</protein>
<dbReference type="EMBL" id="JARJCW010000031">
    <property type="protein sequence ID" value="KAJ7209201.1"/>
    <property type="molecule type" value="Genomic_DNA"/>
</dbReference>
<reference evidence="2" key="1">
    <citation type="submission" date="2023-03" db="EMBL/GenBank/DDBJ databases">
        <title>Massive genome expansion in bonnet fungi (Mycena s.s.) driven by repeated elements and novel gene families across ecological guilds.</title>
        <authorList>
            <consortium name="Lawrence Berkeley National Laboratory"/>
            <person name="Harder C.B."/>
            <person name="Miyauchi S."/>
            <person name="Viragh M."/>
            <person name="Kuo A."/>
            <person name="Thoen E."/>
            <person name="Andreopoulos B."/>
            <person name="Lu D."/>
            <person name="Skrede I."/>
            <person name="Drula E."/>
            <person name="Henrissat B."/>
            <person name="Morin E."/>
            <person name="Kohler A."/>
            <person name="Barry K."/>
            <person name="LaButti K."/>
            <person name="Morin E."/>
            <person name="Salamov A."/>
            <person name="Lipzen A."/>
            <person name="Mereny Z."/>
            <person name="Hegedus B."/>
            <person name="Baldrian P."/>
            <person name="Stursova M."/>
            <person name="Weitz H."/>
            <person name="Taylor A."/>
            <person name="Grigoriev I.V."/>
            <person name="Nagy L.G."/>
            <person name="Martin F."/>
            <person name="Kauserud H."/>
        </authorList>
    </citation>
    <scope>NUCLEOTIDE SEQUENCE</scope>
    <source>
        <strain evidence="2">9144</strain>
    </source>
</reference>
<organism evidence="2 3">
    <name type="scientific">Mycena pura</name>
    <dbReference type="NCBI Taxonomy" id="153505"/>
    <lineage>
        <taxon>Eukaryota</taxon>
        <taxon>Fungi</taxon>
        <taxon>Dikarya</taxon>
        <taxon>Basidiomycota</taxon>
        <taxon>Agaricomycotina</taxon>
        <taxon>Agaricomycetes</taxon>
        <taxon>Agaricomycetidae</taxon>
        <taxon>Agaricales</taxon>
        <taxon>Marasmiineae</taxon>
        <taxon>Mycenaceae</taxon>
        <taxon>Mycena</taxon>
    </lineage>
</organism>
<dbReference type="AlphaFoldDB" id="A0AAD6VEQ2"/>
<comment type="caution">
    <text evidence="2">The sequence shown here is derived from an EMBL/GenBank/DDBJ whole genome shotgun (WGS) entry which is preliminary data.</text>
</comment>
<gene>
    <name evidence="2" type="ORF">GGX14DRAFT_395315</name>
</gene>